<evidence type="ECO:0000313" key="2">
    <source>
        <dbReference type="EMBL" id="EXV00398.1"/>
    </source>
</evidence>
<dbReference type="PROSITE" id="PS51257">
    <property type="entry name" value="PROKAR_LIPOPROTEIN"/>
    <property type="match status" value="1"/>
</dbReference>
<sequence>MSTKLTTSFLALPLLFLAAISCLHVLGIRNGLVQMISDNLLSSRPVLPGSDIPLRTHWTGLGLLDLDFSIMVTVFSSILNHHNLSLFIQGNHFFGFWMTSWILILLESHNNRPQSKTTSRPYKYSYVLWGLVMEFAGVAVGLPAWCAFSLLRMSRASSSAEFTTITLADLESLPFAFLLGAGLPTLLMLVGTWSPEFPLWSRQTWIVVRLFHPVLVAMAHALLRSIGPAPLADGRQQLERRMKRLGRLYSVAFWITASSHILTVSAVLFAYLFPHVLPAHIASSLSLASLWPVPSIWRGFVTKTDTIALGTSTFMTANEVISTMSLLVWAWNMNRMALRSSSHTDHLGLGTVKSGVFALVFGPGAAAVALIENRDHVLHQRYTVTKGAKAC</sequence>
<reference evidence="2 3" key="1">
    <citation type="submission" date="2014-02" db="EMBL/GenBank/DDBJ databases">
        <title>The genome sequence of the entomopathogenic fungus Metarhizium robertsii ARSEF 2575.</title>
        <authorList>
            <person name="Giuliano Garisto Donzelli B."/>
            <person name="Roe B.A."/>
            <person name="Macmil S.L."/>
            <person name="Krasnoff S.B."/>
            <person name="Gibson D.M."/>
        </authorList>
    </citation>
    <scope>NUCLEOTIDE SEQUENCE [LARGE SCALE GENOMIC DNA]</scope>
    <source>
        <strain evidence="2 3">ARSEF 2575</strain>
    </source>
</reference>
<feature type="transmembrane region" description="Helical" evidence="1">
    <location>
        <begin position="206"/>
        <end position="227"/>
    </location>
</feature>
<feature type="transmembrane region" description="Helical" evidence="1">
    <location>
        <begin position="126"/>
        <end position="151"/>
    </location>
</feature>
<feature type="transmembrane region" description="Helical" evidence="1">
    <location>
        <begin position="351"/>
        <end position="371"/>
    </location>
</feature>
<comment type="caution">
    <text evidence="2">The sequence shown here is derived from an EMBL/GenBank/DDBJ whole genome shotgun (WGS) entry which is preliminary data.</text>
</comment>
<dbReference type="OrthoDB" id="72269at2759"/>
<dbReference type="EMBL" id="JELW01000013">
    <property type="protein sequence ID" value="EXV00398.1"/>
    <property type="molecule type" value="Genomic_DNA"/>
</dbReference>
<proteinExistence type="predicted"/>
<evidence type="ECO:0000256" key="1">
    <source>
        <dbReference type="SAM" id="Phobius"/>
    </source>
</evidence>
<dbReference type="HOGENOM" id="CLU_038717_0_0_1"/>
<dbReference type="AlphaFoldDB" id="A0A014PR94"/>
<keyword evidence="1" id="KW-0812">Transmembrane</keyword>
<evidence type="ECO:0000313" key="3">
    <source>
        <dbReference type="Proteomes" id="UP000030151"/>
    </source>
</evidence>
<name>A0A014PR94_9HYPO</name>
<keyword evidence="1" id="KW-1133">Transmembrane helix</keyword>
<keyword evidence="1" id="KW-0472">Membrane</keyword>
<feature type="transmembrane region" description="Helical" evidence="1">
    <location>
        <begin position="172"/>
        <end position="194"/>
    </location>
</feature>
<feature type="transmembrane region" description="Helical" evidence="1">
    <location>
        <begin position="307"/>
        <end position="331"/>
    </location>
</feature>
<feature type="transmembrane region" description="Helical" evidence="1">
    <location>
        <begin position="86"/>
        <end position="106"/>
    </location>
</feature>
<feature type="transmembrane region" description="Helical" evidence="1">
    <location>
        <begin position="58"/>
        <end position="79"/>
    </location>
</feature>
<feature type="transmembrane region" description="Helical" evidence="1">
    <location>
        <begin position="248"/>
        <end position="273"/>
    </location>
</feature>
<accession>A0A014PR94</accession>
<dbReference type="Proteomes" id="UP000030151">
    <property type="component" value="Unassembled WGS sequence"/>
</dbReference>
<protein>
    <submittedName>
        <fullName evidence="2">Uncharacterized protein</fullName>
    </submittedName>
</protein>
<gene>
    <name evidence="2" type="ORF">X797_006458</name>
</gene>
<organism evidence="2 3">
    <name type="scientific">Metarhizium robertsii</name>
    <dbReference type="NCBI Taxonomy" id="568076"/>
    <lineage>
        <taxon>Eukaryota</taxon>
        <taxon>Fungi</taxon>
        <taxon>Dikarya</taxon>
        <taxon>Ascomycota</taxon>
        <taxon>Pezizomycotina</taxon>
        <taxon>Sordariomycetes</taxon>
        <taxon>Hypocreomycetidae</taxon>
        <taxon>Hypocreales</taxon>
        <taxon>Clavicipitaceae</taxon>
        <taxon>Metarhizium</taxon>
    </lineage>
</organism>